<proteinExistence type="predicted"/>
<evidence type="ECO:0000313" key="1">
    <source>
        <dbReference type="EMBL" id="QNL31750.1"/>
    </source>
</evidence>
<sequence length="73" mass="8050">MKANVIEGSISFSLIVLNASELGSIESALEAVCADEIFEFLRQKIMVSKFEVIQESKEVRINVSQTSSELPES</sequence>
<protein>
    <submittedName>
        <fullName evidence="1">Uncharacterized protein</fullName>
    </submittedName>
</protein>
<dbReference type="EMBL" id="MT840190">
    <property type="protein sequence ID" value="QNL31750.1"/>
    <property type="molecule type" value="Genomic_DNA"/>
</dbReference>
<organism evidence="1">
    <name type="scientific">Bacteriophage sp</name>
    <dbReference type="NCBI Taxonomy" id="38018"/>
    <lineage>
        <taxon>Viruses</taxon>
    </lineage>
</organism>
<accession>A0A7G9A4S7</accession>
<name>A0A7G9A4S7_9VIRU</name>
<reference evidence="1" key="1">
    <citation type="submission" date="2020-07" db="EMBL/GenBank/DDBJ databases">
        <title>Dissolved microcystin release linked to lysis of a Microcystis spp. bloom in Lake Erie (USA) attributed to a novel cyanophage.</title>
        <authorList>
            <person name="McKindles K.M."/>
            <person name="Manes M.A."/>
            <person name="DeMarco J.R."/>
            <person name="McClure A."/>
            <person name="McKay R.M."/>
            <person name="Davis T.W."/>
            <person name="Bullerjahn G.S."/>
        </authorList>
    </citation>
    <scope>NUCLEOTIDE SEQUENCE</scope>
</reference>